<proteinExistence type="predicted"/>
<dbReference type="AlphaFoldDB" id="A0A485LTT6"/>
<accession>A0A485LTT6</accession>
<name>A0A485LTT6_9ZZZZ</name>
<reference evidence="1" key="1">
    <citation type="submission" date="2019-03" db="EMBL/GenBank/DDBJ databases">
        <authorList>
            <person name="Hao L."/>
        </authorList>
    </citation>
    <scope>NUCLEOTIDE SEQUENCE</scope>
</reference>
<dbReference type="Pfam" id="PF12675">
    <property type="entry name" value="DUF3795"/>
    <property type="match status" value="1"/>
</dbReference>
<organism evidence="1">
    <name type="scientific">anaerobic digester metagenome</name>
    <dbReference type="NCBI Taxonomy" id="1263854"/>
    <lineage>
        <taxon>unclassified sequences</taxon>
        <taxon>metagenomes</taxon>
        <taxon>ecological metagenomes</taxon>
    </lineage>
</organism>
<protein>
    <recommendedName>
        <fullName evidence="2">DUF3795 domain-containing protein</fullName>
    </recommendedName>
</protein>
<dbReference type="EMBL" id="CAADRM010000002">
    <property type="protein sequence ID" value="VFU11219.1"/>
    <property type="molecule type" value="Genomic_DNA"/>
</dbReference>
<sequence length="173" mass="19612">MKGWSEEEFRNRELMAPCGLYCGTCGVYIATRDNNEKFKAAMGGLYGTRPEETVCQGCMQPDPPRQLYGFCRLCRIRDCVRSKGIYSCHQCNEWPCSLIENFGLATGVRVMKRTIPIWRQKVAQLGDEEGSVEWARSECERYHCPFCGEPLFRGAQRCRACKASVAEVLDGSL</sequence>
<evidence type="ECO:0000313" key="1">
    <source>
        <dbReference type="EMBL" id="VFU11219.1"/>
    </source>
</evidence>
<dbReference type="InterPro" id="IPR024227">
    <property type="entry name" value="DUF3795"/>
</dbReference>
<gene>
    <name evidence="1" type="ORF">SCFA_100010</name>
</gene>
<evidence type="ECO:0008006" key="2">
    <source>
        <dbReference type="Google" id="ProtNLM"/>
    </source>
</evidence>